<proteinExistence type="predicted"/>
<evidence type="ECO:0000313" key="1">
    <source>
        <dbReference type="EMBL" id="CAG6730763.1"/>
    </source>
</evidence>
<sequence length="113" mass="13325">MDTSLQKIVLPNVFYKRTQRFRSHEEQICLCNNLFLSHRNQFCSTGRLAGGYRFIEIKSIHNFQKIKSNIRLKPARYPCVPCNCCWTKHLDFILIKDMISKRFPHYDGCKGPA</sequence>
<dbReference type="AlphaFoldDB" id="A0A8D8YKV9"/>
<name>A0A8D8YKV9_9HEMI</name>
<protein>
    <submittedName>
        <fullName evidence="1">Uncharacterized protein</fullName>
    </submittedName>
</protein>
<reference evidence="1" key="1">
    <citation type="submission" date="2021-05" db="EMBL/GenBank/DDBJ databases">
        <authorList>
            <person name="Alioto T."/>
            <person name="Alioto T."/>
            <person name="Gomez Garrido J."/>
        </authorList>
    </citation>
    <scope>NUCLEOTIDE SEQUENCE</scope>
</reference>
<organism evidence="1">
    <name type="scientific">Cacopsylla melanoneura</name>
    <dbReference type="NCBI Taxonomy" id="428564"/>
    <lineage>
        <taxon>Eukaryota</taxon>
        <taxon>Metazoa</taxon>
        <taxon>Ecdysozoa</taxon>
        <taxon>Arthropoda</taxon>
        <taxon>Hexapoda</taxon>
        <taxon>Insecta</taxon>
        <taxon>Pterygota</taxon>
        <taxon>Neoptera</taxon>
        <taxon>Paraneoptera</taxon>
        <taxon>Hemiptera</taxon>
        <taxon>Sternorrhyncha</taxon>
        <taxon>Psylloidea</taxon>
        <taxon>Psyllidae</taxon>
        <taxon>Psyllinae</taxon>
        <taxon>Cacopsylla</taxon>
    </lineage>
</organism>
<accession>A0A8D8YKV9</accession>
<dbReference type="EMBL" id="HBUF01382251">
    <property type="protein sequence ID" value="CAG6730763.1"/>
    <property type="molecule type" value="Transcribed_RNA"/>
</dbReference>